<feature type="region of interest" description="Disordered" evidence="1">
    <location>
        <begin position="243"/>
        <end position="332"/>
    </location>
</feature>
<feature type="compositionally biased region" description="Polar residues" evidence="1">
    <location>
        <begin position="518"/>
        <end position="531"/>
    </location>
</feature>
<reference evidence="3" key="1">
    <citation type="submission" date="2017-01" db="EMBL/GenBank/DDBJ databases">
        <authorList>
            <person name="Wang Y."/>
            <person name="White M."/>
            <person name="Kvist S."/>
            <person name="Moncalvo J.-M."/>
        </authorList>
    </citation>
    <scope>NUCLEOTIDE SEQUENCE [LARGE SCALE GENOMIC DNA]</scope>
    <source>
        <strain evidence="3">COL-18-3</strain>
    </source>
</reference>
<name>A0A1R1PBY2_ZANCU</name>
<protein>
    <submittedName>
        <fullName evidence="2">Uncharacterized protein</fullName>
    </submittedName>
</protein>
<feature type="region of interest" description="Disordered" evidence="1">
    <location>
        <begin position="686"/>
        <end position="735"/>
    </location>
</feature>
<feature type="compositionally biased region" description="Basic and acidic residues" evidence="1">
    <location>
        <begin position="447"/>
        <end position="459"/>
    </location>
</feature>
<feature type="region of interest" description="Disordered" evidence="1">
    <location>
        <begin position="745"/>
        <end position="764"/>
    </location>
</feature>
<organism evidence="2 3">
    <name type="scientific">Zancudomyces culisetae</name>
    <name type="common">Gut fungus</name>
    <name type="synonym">Smittium culisetae</name>
    <dbReference type="NCBI Taxonomy" id="1213189"/>
    <lineage>
        <taxon>Eukaryota</taxon>
        <taxon>Fungi</taxon>
        <taxon>Fungi incertae sedis</taxon>
        <taxon>Zoopagomycota</taxon>
        <taxon>Kickxellomycotina</taxon>
        <taxon>Harpellomycetes</taxon>
        <taxon>Harpellales</taxon>
        <taxon>Legeriomycetaceae</taxon>
        <taxon>Zancudomyces</taxon>
    </lineage>
</organism>
<dbReference type="EMBL" id="LSSK01001917">
    <property type="protein sequence ID" value="OMH78485.1"/>
    <property type="molecule type" value="Genomic_DNA"/>
</dbReference>
<feature type="compositionally biased region" description="Basic and acidic residues" evidence="1">
    <location>
        <begin position="706"/>
        <end position="725"/>
    </location>
</feature>
<evidence type="ECO:0000313" key="3">
    <source>
        <dbReference type="Proteomes" id="UP000188320"/>
    </source>
</evidence>
<feature type="compositionally biased region" description="Low complexity" evidence="1">
    <location>
        <begin position="43"/>
        <end position="62"/>
    </location>
</feature>
<gene>
    <name evidence="2" type="ORF">AX774_g8125</name>
</gene>
<feature type="region of interest" description="Disordered" evidence="1">
    <location>
        <begin position="625"/>
        <end position="659"/>
    </location>
</feature>
<feature type="region of interest" description="Disordered" evidence="1">
    <location>
        <begin position="518"/>
        <end position="560"/>
    </location>
</feature>
<proteinExistence type="predicted"/>
<dbReference type="Proteomes" id="UP000188320">
    <property type="component" value="Unassembled WGS sequence"/>
</dbReference>
<feature type="region of interest" description="Disordered" evidence="1">
    <location>
        <begin position="447"/>
        <end position="485"/>
    </location>
</feature>
<comment type="caution">
    <text evidence="2">The sequence shown here is derived from an EMBL/GenBank/DDBJ whole genome shotgun (WGS) entry which is preliminary data.</text>
</comment>
<feature type="compositionally biased region" description="Low complexity" evidence="1">
    <location>
        <begin position="250"/>
        <end position="260"/>
    </location>
</feature>
<evidence type="ECO:0000256" key="1">
    <source>
        <dbReference type="SAM" id="MobiDB-lite"/>
    </source>
</evidence>
<keyword evidence="3" id="KW-1185">Reference proteome</keyword>
<feature type="compositionally biased region" description="Polar residues" evidence="1">
    <location>
        <begin position="463"/>
        <end position="474"/>
    </location>
</feature>
<sequence>MPRLIGRKKRRGSMNLAKNVLIDFGTDKNTDSNVNTNLSSTVNTKASTETNTNTGTNTNTNNKSYSLTIENSSEANILYCDKAKNSNLNNKGNKARDNTQYPVVYNKRVHSKNNQLENLQTQPDIDGGVDFSAHSDLAKNLKLNLDLSASLNQPIITDSQEATSVKSQSGGILFNIASVSTDFSIPSSKTSIKDNEKIYNSSSEQVVVKFRNSQTIPELSFTESSSIDANNNALSDRGIECSNNTSEKISTSSSATTNATFKMIQPGNGNTGNDGVCAQEGEVQESQQHTEERPEETSRIGEPSLDQDTEGNTGIMIGKGKNQKNKTKKENKTPVYSFKRWIWGSNSEGSSNISSPQKEKAINIFKRQKLSVEAQETTIERQDSVDIPSSCGTEMSIANKGPSDNSNNEEAVVDAIKDTGEEVDTSKSITNIAQQGTQGLLEIEENHEREHKQEQEKQKINNSSGSGDFILNQNDKGKTKEGVEGAEKINKAASEKSIGIKELVEVETKAIQMEEQVTNTDSRNNSISYSVNERGGARGNEGEHGNEIGEGSESEFEFERRSKYRSTTKWIWWKSKKEDQKVETEQYDYEQERQEVEGEKHGQQIKVGTKRQLGIKQTVVRIHDGAETNNNEQGSLEEHNKTEGEALKVKDTGDVDDGDIKMMVDREEVGWREYISSFYYSSEKVEKSIDIQEREAGQKNKAGSTIEKRQEKQSERDGKGGEASENKLGMKSIVEPKLEYRRYRNEAGSIDFHTNATYRHNRSK</sequence>
<feature type="compositionally biased region" description="Basic and acidic residues" evidence="1">
    <location>
        <begin position="288"/>
        <end position="299"/>
    </location>
</feature>
<feature type="compositionally biased region" description="Basic and acidic residues" evidence="1">
    <location>
        <begin position="686"/>
        <end position="698"/>
    </location>
</feature>
<accession>A0A1R1PBY2</accession>
<dbReference type="AlphaFoldDB" id="A0A1R1PBY2"/>
<feature type="compositionally biased region" description="Basic and acidic residues" evidence="1">
    <location>
        <begin position="636"/>
        <end position="659"/>
    </location>
</feature>
<feature type="region of interest" description="Disordered" evidence="1">
    <location>
        <begin position="43"/>
        <end position="63"/>
    </location>
</feature>
<evidence type="ECO:0000313" key="2">
    <source>
        <dbReference type="EMBL" id="OMH78485.1"/>
    </source>
</evidence>
<feature type="compositionally biased region" description="Basic and acidic residues" evidence="1">
    <location>
        <begin position="475"/>
        <end position="485"/>
    </location>
</feature>